<feature type="compositionally biased region" description="Low complexity" evidence="1">
    <location>
        <begin position="259"/>
        <end position="272"/>
    </location>
</feature>
<accession>A0ABQ9GSR3</accession>
<feature type="region of interest" description="Disordered" evidence="1">
    <location>
        <begin position="420"/>
        <end position="449"/>
    </location>
</feature>
<evidence type="ECO:0000256" key="1">
    <source>
        <dbReference type="SAM" id="MobiDB-lite"/>
    </source>
</evidence>
<dbReference type="EMBL" id="JARBHB010000009">
    <property type="protein sequence ID" value="KAJ8875046.1"/>
    <property type="molecule type" value="Genomic_DNA"/>
</dbReference>
<gene>
    <name evidence="2" type="ORF">PR048_022936</name>
</gene>
<feature type="compositionally biased region" description="Basic and acidic residues" evidence="1">
    <location>
        <begin position="285"/>
        <end position="295"/>
    </location>
</feature>
<sequence>MSGLYASKSQVEIRLERGSQKQFSDTHETPYDRVKRCWERKINTKSSERVNFVRRAQVNSEPITDLRENKHQFPCHLDVSGQITRLPMKVKRIENGAAPECKGGENWRSPRKHADQRHRPARFSLEKIREDMEAWQRNKPSTKPVVPENNASTDTKLVDQAASSMHTRITKVLFVKKQWPNLSLGTKHLVLSGVTMTAFPGWSEVMQCYNQDRILHQRPVSGHQDRMTKEWPILESGFGEEGRLGQACSRPSSWITSALAPPDAAPASADSLIGDDSSLAGRPTSDTDTHKTSYDRVKRCRGREKNIKAYERVNVDVFTQNKRPCPQHSQTPFFLQYTREARWTLPLVIGFSRSIPFPLRPRIPGHAPSPGDGWWLLGKLAPRQMLHPSRSHSCCCSLVPGFATAYIPHHPANHPPPPRLASGIRTTCHPGQPRHPAPPPEHNTNRVAGSKASCPVAPSWFETRSEIGSKIDTGNCCTIRVQSWTGYRDGVHFEPLKLAVRNLDPRSPAIVDKCSLKMRQRIELRTEAPWDIIDAIPQYVLAHAFHNFWCRLHTCPEVNGGHLQHQL</sequence>
<feature type="region of interest" description="Disordered" evidence="1">
    <location>
        <begin position="259"/>
        <end position="295"/>
    </location>
</feature>
<reference evidence="2 3" key="1">
    <citation type="submission" date="2023-02" db="EMBL/GenBank/DDBJ databases">
        <title>LHISI_Scaffold_Assembly.</title>
        <authorList>
            <person name="Stuart O.P."/>
            <person name="Cleave R."/>
            <person name="Magrath M.J.L."/>
            <person name="Mikheyev A.S."/>
        </authorList>
    </citation>
    <scope>NUCLEOTIDE SEQUENCE [LARGE SCALE GENOMIC DNA]</scope>
    <source>
        <strain evidence="2">Daus_M_001</strain>
        <tissue evidence="2">Leg muscle</tissue>
    </source>
</reference>
<evidence type="ECO:0000313" key="3">
    <source>
        <dbReference type="Proteomes" id="UP001159363"/>
    </source>
</evidence>
<comment type="caution">
    <text evidence="2">The sequence shown here is derived from an EMBL/GenBank/DDBJ whole genome shotgun (WGS) entry which is preliminary data.</text>
</comment>
<protein>
    <submittedName>
        <fullName evidence="2">Uncharacterized protein</fullName>
    </submittedName>
</protein>
<keyword evidence="3" id="KW-1185">Reference proteome</keyword>
<organism evidence="2 3">
    <name type="scientific">Dryococelus australis</name>
    <dbReference type="NCBI Taxonomy" id="614101"/>
    <lineage>
        <taxon>Eukaryota</taxon>
        <taxon>Metazoa</taxon>
        <taxon>Ecdysozoa</taxon>
        <taxon>Arthropoda</taxon>
        <taxon>Hexapoda</taxon>
        <taxon>Insecta</taxon>
        <taxon>Pterygota</taxon>
        <taxon>Neoptera</taxon>
        <taxon>Polyneoptera</taxon>
        <taxon>Phasmatodea</taxon>
        <taxon>Verophasmatodea</taxon>
        <taxon>Anareolatae</taxon>
        <taxon>Phasmatidae</taxon>
        <taxon>Eurycanthinae</taxon>
        <taxon>Dryococelus</taxon>
    </lineage>
</organism>
<name>A0ABQ9GSR3_9NEOP</name>
<evidence type="ECO:0000313" key="2">
    <source>
        <dbReference type="EMBL" id="KAJ8875046.1"/>
    </source>
</evidence>
<dbReference type="Proteomes" id="UP001159363">
    <property type="component" value="Chromosome 8"/>
</dbReference>
<proteinExistence type="predicted"/>